<dbReference type="HOGENOM" id="CLU_013748_3_3_7"/>
<proteinExistence type="inferred from homology"/>
<accession>W4MGP1</accession>
<keyword evidence="3 4" id="KW-0786">Thiamine pyrophosphate</keyword>
<comment type="caution">
    <text evidence="8">The sequence shown here is derived from an EMBL/GenBank/DDBJ whole genome shotgun (WGS) entry which is preliminary data.</text>
</comment>
<evidence type="ECO:0000259" key="6">
    <source>
        <dbReference type="Pfam" id="PF02775"/>
    </source>
</evidence>
<dbReference type="InterPro" id="IPR011766">
    <property type="entry name" value="TPP_enzyme_TPP-bd"/>
</dbReference>
<reference evidence="8 9" key="1">
    <citation type="journal article" date="2014" name="Nature">
        <title>An environmental bacterial taxon with a large and distinct metabolic repertoire.</title>
        <authorList>
            <person name="Wilson M.C."/>
            <person name="Mori T."/>
            <person name="Ruckert C."/>
            <person name="Uria A.R."/>
            <person name="Helf M.J."/>
            <person name="Takada K."/>
            <person name="Gernert C."/>
            <person name="Steffens U.A."/>
            <person name="Heycke N."/>
            <person name="Schmitt S."/>
            <person name="Rinke C."/>
            <person name="Helfrich E.J."/>
            <person name="Brachmann A.O."/>
            <person name="Gurgui C."/>
            <person name="Wakimoto T."/>
            <person name="Kracht M."/>
            <person name="Crusemann M."/>
            <person name="Hentschel U."/>
            <person name="Abe I."/>
            <person name="Matsunaga S."/>
            <person name="Kalinowski J."/>
            <person name="Takeyama H."/>
            <person name="Piel J."/>
        </authorList>
    </citation>
    <scope>NUCLEOTIDE SEQUENCE [LARGE SCALE GENOMIC DNA]</scope>
    <source>
        <strain evidence="9">TSY2</strain>
    </source>
</reference>
<dbReference type="EMBL" id="AZHX01000121">
    <property type="protein sequence ID" value="ETX08857.1"/>
    <property type="molecule type" value="Genomic_DNA"/>
</dbReference>
<dbReference type="GO" id="GO:0009097">
    <property type="term" value="P:isoleucine biosynthetic process"/>
    <property type="evidence" value="ECO:0007669"/>
    <property type="project" value="TreeGrafter"/>
</dbReference>
<dbReference type="GO" id="GO:0050660">
    <property type="term" value="F:flavin adenine dinucleotide binding"/>
    <property type="evidence" value="ECO:0007669"/>
    <property type="project" value="TreeGrafter"/>
</dbReference>
<comment type="similarity">
    <text evidence="2 4">Belongs to the TPP enzyme family.</text>
</comment>
<dbReference type="AlphaFoldDB" id="W4MGP1"/>
<dbReference type="PANTHER" id="PTHR18968:SF166">
    <property type="entry name" value="2-HYDROXYACYL-COA LYASE 2"/>
    <property type="match status" value="1"/>
</dbReference>
<dbReference type="GO" id="GO:0009099">
    <property type="term" value="P:L-valine biosynthetic process"/>
    <property type="evidence" value="ECO:0007669"/>
    <property type="project" value="TreeGrafter"/>
</dbReference>
<protein>
    <submittedName>
        <fullName evidence="8">Acetolactate synthase</fullName>
    </submittedName>
</protein>
<organism evidence="8 9">
    <name type="scientific">Candidatus Entotheonella gemina</name>
    <dbReference type="NCBI Taxonomy" id="1429439"/>
    <lineage>
        <taxon>Bacteria</taxon>
        <taxon>Pseudomonadati</taxon>
        <taxon>Nitrospinota/Tectimicrobiota group</taxon>
        <taxon>Candidatus Tectimicrobiota</taxon>
        <taxon>Candidatus Entotheonellia</taxon>
        <taxon>Candidatus Entotheonellales</taxon>
        <taxon>Candidatus Entotheonellaceae</taxon>
        <taxon>Candidatus Entotheonella</taxon>
    </lineage>
</organism>
<dbReference type="CDD" id="cd02004">
    <property type="entry name" value="TPP_BZL_OCoD_HPCL"/>
    <property type="match status" value="1"/>
</dbReference>
<dbReference type="GO" id="GO:0005948">
    <property type="term" value="C:acetolactate synthase complex"/>
    <property type="evidence" value="ECO:0007669"/>
    <property type="project" value="TreeGrafter"/>
</dbReference>
<name>W4MGP1_9BACT</name>
<dbReference type="GO" id="GO:0000287">
    <property type="term" value="F:magnesium ion binding"/>
    <property type="evidence" value="ECO:0007669"/>
    <property type="project" value="InterPro"/>
</dbReference>
<evidence type="ECO:0000313" key="8">
    <source>
        <dbReference type="EMBL" id="ETX08857.1"/>
    </source>
</evidence>
<comment type="cofactor">
    <cofactor evidence="1">
        <name>thiamine diphosphate</name>
        <dbReference type="ChEBI" id="CHEBI:58937"/>
    </cofactor>
</comment>
<dbReference type="InterPro" id="IPR029061">
    <property type="entry name" value="THDP-binding"/>
</dbReference>
<feature type="domain" description="Thiamine pyrophosphate enzyme central" evidence="5">
    <location>
        <begin position="188"/>
        <end position="293"/>
    </location>
</feature>
<sequence>MRGADCLIETLSTLGVGRLFTLSGNQIMPVFDACIGTDINLIHVRHEAAAMHMADAWGRLTREPGVALVTAGPGFANTLSALYVAKMAESPVVVLSGHAPLGQLGHGVFQEMAQTEMASHVTKASWMSTDPVMLGHDLARAYHLAQAGRPGPVHLTLPVDLLEAQISQQAGAPPQPDTPAPGLPDTAIQSVLDTIAAAQRPLVLAGPALARNTAALTELTATIQAPVIGMESPRGVNDPSLGAFAEVLAQADLVVLLGKKLDFMVQHGRAPAVSPDCRFIHIDAEADALDQTRSSLEATRLTAAFTGDPMMVIQQLEQHANRKPLASAAWCDDVHAAINHRPSAWSSLQSAPGDPLHAVEVCRAVEAFLSRDLNAIYISDGGEFGQWAQACLSARRRLINGPSGAIGSAIPFALAAREAFPEARIVTLLGDGTFGFHPAEFDTAIRYELPIIAVVGNDAAWNAEYQIQLRDFGPERLIGCELRPTPYHEVVQAFGGYGEQVSTASELPAALERAYTSGLPACLNVSLAKHAAPVIRRQGVQS</sequence>
<evidence type="ECO:0000259" key="7">
    <source>
        <dbReference type="Pfam" id="PF02776"/>
    </source>
</evidence>
<dbReference type="SUPFAM" id="SSF52467">
    <property type="entry name" value="DHS-like NAD/FAD-binding domain"/>
    <property type="match status" value="1"/>
</dbReference>
<dbReference type="SUPFAM" id="SSF52518">
    <property type="entry name" value="Thiamin diphosphate-binding fold (THDP-binding)"/>
    <property type="match status" value="2"/>
</dbReference>
<feature type="domain" description="Thiamine pyrophosphate enzyme N-terminal TPP-binding" evidence="7">
    <location>
        <begin position="1"/>
        <end position="117"/>
    </location>
</feature>
<dbReference type="Pfam" id="PF00205">
    <property type="entry name" value="TPP_enzyme_M"/>
    <property type="match status" value="1"/>
</dbReference>
<dbReference type="Pfam" id="PF02776">
    <property type="entry name" value="TPP_enzyme_N"/>
    <property type="match status" value="1"/>
</dbReference>
<evidence type="ECO:0000256" key="2">
    <source>
        <dbReference type="ARBA" id="ARBA00007812"/>
    </source>
</evidence>
<evidence type="ECO:0000259" key="5">
    <source>
        <dbReference type="Pfam" id="PF00205"/>
    </source>
</evidence>
<evidence type="ECO:0000256" key="3">
    <source>
        <dbReference type="ARBA" id="ARBA00023052"/>
    </source>
</evidence>
<dbReference type="InterPro" id="IPR045229">
    <property type="entry name" value="TPP_enz"/>
</dbReference>
<keyword evidence="9" id="KW-1185">Reference proteome</keyword>
<feature type="domain" description="Thiamine pyrophosphate enzyme TPP-binding" evidence="6">
    <location>
        <begin position="380"/>
        <end position="525"/>
    </location>
</feature>
<evidence type="ECO:0000256" key="1">
    <source>
        <dbReference type="ARBA" id="ARBA00001964"/>
    </source>
</evidence>
<dbReference type="InterPro" id="IPR012001">
    <property type="entry name" value="Thiamin_PyroP_enz_TPP-bd_dom"/>
</dbReference>
<dbReference type="Proteomes" id="UP000019140">
    <property type="component" value="Unassembled WGS sequence"/>
</dbReference>
<dbReference type="FunFam" id="3.40.50.970:FF:000007">
    <property type="entry name" value="Acetolactate synthase"/>
    <property type="match status" value="1"/>
</dbReference>
<dbReference type="Gene3D" id="3.40.50.970">
    <property type="match status" value="2"/>
</dbReference>
<dbReference type="GO" id="GO:0030976">
    <property type="term" value="F:thiamine pyrophosphate binding"/>
    <property type="evidence" value="ECO:0007669"/>
    <property type="project" value="InterPro"/>
</dbReference>
<dbReference type="CDD" id="cd07035">
    <property type="entry name" value="TPP_PYR_POX_like"/>
    <property type="match status" value="1"/>
</dbReference>
<evidence type="ECO:0000256" key="4">
    <source>
        <dbReference type="RuleBase" id="RU362132"/>
    </source>
</evidence>
<dbReference type="Pfam" id="PF02775">
    <property type="entry name" value="TPP_enzyme_C"/>
    <property type="match status" value="1"/>
</dbReference>
<dbReference type="GO" id="GO:0003984">
    <property type="term" value="F:acetolactate synthase activity"/>
    <property type="evidence" value="ECO:0007669"/>
    <property type="project" value="TreeGrafter"/>
</dbReference>
<dbReference type="InterPro" id="IPR029035">
    <property type="entry name" value="DHS-like_NAD/FAD-binding_dom"/>
</dbReference>
<dbReference type="Gene3D" id="3.40.50.1220">
    <property type="entry name" value="TPP-binding domain"/>
    <property type="match status" value="1"/>
</dbReference>
<dbReference type="PANTHER" id="PTHR18968">
    <property type="entry name" value="THIAMINE PYROPHOSPHATE ENZYMES"/>
    <property type="match status" value="1"/>
</dbReference>
<gene>
    <name evidence="8" type="ORF">ETSY2_02910</name>
</gene>
<dbReference type="InterPro" id="IPR012000">
    <property type="entry name" value="Thiamin_PyroP_enz_cen_dom"/>
</dbReference>
<evidence type="ECO:0000313" key="9">
    <source>
        <dbReference type="Proteomes" id="UP000019140"/>
    </source>
</evidence>